<dbReference type="EMBL" id="UYRX01000838">
    <property type="protein sequence ID" value="VDK86586.1"/>
    <property type="molecule type" value="Genomic_DNA"/>
</dbReference>
<proteinExistence type="predicted"/>
<dbReference type="Proteomes" id="UP000277928">
    <property type="component" value="Unassembled WGS sequence"/>
</dbReference>
<dbReference type="OrthoDB" id="5825015at2759"/>
<dbReference type="OMA" id="ISHVICQ"/>
<dbReference type="AlphaFoldDB" id="A0A3P6TEH8"/>
<sequence>MILRISHVICQVDLGSFSLGQNKRGDLKFIFNQAANILGFGGDRGIDLTIGDGLFNAKARHGALIAGERVGADSGFRVNEAEGVDFGNFLNFGNSPLSFNNPAGLFLSFLEKLNQFFTSTSKNKSSHAIRPSTSYDNQDVEAGNIFPSLETSGQQRISGETVNYRQSENDDYDAYYHSSEVDDGILQRKFRTTADEFSGEENRTVLNQDIVESEFNATTI</sequence>
<gene>
    <name evidence="1" type="ORF">NLS_LOCUS7701</name>
</gene>
<keyword evidence="2" id="KW-1185">Reference proteome</keyword>
<reference evidence="1 2" key="1">
    <citation type="submission" date="2018-08" db="EMBL/GenBank/DDBJ databases">
        <authorList>
            <person name="Laetsch R D."/>
            <person name="Stevens L."/>
            <person name="Kumar S."/>
            <person name="Blaxter L. M."/>
        </authorList>
    </citation>
    <scope>NUCLEOTIDE SEQUENCE [LARGE SCALE GENOMIC DNA]</scope>
</reference>
<name>A0A3P6TEH8_LITSI</name>
<organism evidence="1 2">
    <name type="scientific">Litomosoides sigmodontis</name>
    <name type="common">Filarial nematode worm</name>
    <dbReference type="NCBI Taxonomy" id="42156"/>
    <lineage>
        <taxon>Eukaryota</taxon>
        <taxon>Metazoa</taxon>
        <taxon>Ecdysozoa</taxon>
        <taxon>Nematoda</taxon>
        <taxon>Chromadorea</taxon>
        <taxon>Rhabditida</taxon>
        <taxon>Spirurina</taxon>
        <taxon>Spiruromorpha</taxon>
        <taxon>Filarioidea</taxon>
        <taxon>Onchocercidae</taxon>
        <taxon>Litomosoides</taxon>
    </lineage>
</organism>
<accession>A0A3P6TEH8</accession>
<protein>
    <submittedName>
        <fullName evidence="1">Uncharacterized protein</fullName>
    </submittedName>
</protein>
<evidence type="ECO:0000313" key="2">
    <source>
        <dbReference type="Proteomes" id="UP000277928"/>
    </source>
</evidence>
<evidence type="ECO:0000313" key="1">
    <source>
        <dbReference type="EMBL" id="VDK86586.1"/>
    </source>
</evidence>